<organism evidence="2 3">
    <name type="scientific">Chlorella sorokiniana</name>
    <name type="common">Freshwater green alga</name>
    <dbReference type="NCBI Taxonomy" id="3076"/>
    <lineage>
        <taxon>Eukaryota</taxon>
        <taxon>Viridiplantae</taxon>
        <taxon>Chlorophyta</taxon>
        <taxon>core chlorophytes</taxon>
        <taxon>Trebouxiophyceae</taxon>
        <taxon>Chlorellales</taxon>
        <taxon>Chlorellaceae</taxon>
        <taxon>Chlorella clade</taxon>
        <taxon>Chlorella</taxon>
    </lineage>
</organism>
<feature type="coiled-coil region" evidence="1">
    <location>
        <begin position="207"/>
        <end position="248"/>
    </location>
</feature>
<sequence>MEQLPPHLDVDTAAIKQEVEQLVASTEIMQYRDCCNESRLEFKAPLIRVKKGVPKTSKALAEVAMKRLMRAALVFPDPLAQQQLLPPSPPLGLQHVPQQPAQVPPFGLQHVLPFVQQPVPPQQPVSSFELQPVPPQQPVHVVPLEMASEQQQQQQQQQQPVELGDDMLDWLHPPSPQHVPEVMVGHVITFGSDGDGEAVHTLLHLSSRRERAAVAAAEQRVAAAEQRVAAAEQRAAAAEQRAAALVDAYRRATALALDHPRLVVRMQELADQQDAEALVDWALGLPPPTLHLLLGRADDPGAADEAERALRRRDVRAVAGAVQHTNRFLAVLWHPWL</sequence>
<proteinExistence type="predicted"/>
<keyword evidence="1" id="KW-0175">Coiled coil</keyword>
<gene>
    <name evidence="2" type="ORF">C2E21_8178</name>
</gene>
<keyword evidence="3" id="KW-1185">Reference proteome</keyword>
<evidence type="ECO:0000256" key="1">
    <source>
        <dbReference type="SAM" id="Coils"/>
    </source>
</evidence>
<name>A0A2P6TFQ9_CHLSO</name>
<accession>A0A2P6TFQ9</accession>
<dbReference type="AlphaFoldDB" id="A0A2P6TFQ9"/>
<evidence type="ECO:0000313" key="2">
    <source>
        <dbReference type="EMBL" id="PRW32951.1"/>
    </source>
</evidence>
<comment type="caution">
    <text evidence="2">The sequence shown here is derived from an EMBL/GenBank/DDBJ whole genome shotgun (WGS) entry which is preliminary data.</text>
</comment>
<protein>
    <submittedName>
        <fullName evidence="2">Uncharacterized protein</fullName>
    </submittedName>
</protein>
<dbReference type="EMBL" id="LHPG02000018">
    <property type="protein sequence ID" value="PRW32951.1"/>
    <property type="molecule type" value="Genomic_DNA"/>
</dbReference>
<evidence type="ECO:0000313" key="3">
    <source>
        <dbReference type="Proteomes" id="UP000239899"/>
    </source>
</evidence>
<dbReference type="Proteomes" id="UP000239899">
    <property type="component" value="Unassembled WGS sequence"/>
</dbReference>
<reference evidence="2 3" key="1">
    <citation type="journal article" date="2018" name="Plant J.">
        <title>Genome sequences of Chlorella sorokiniana UTEX 1602 and Micractinium conductrix SAG 241.80: implications to maltose excretion by a green alga.</title>
        <authorList>
            <person name="Arriola M.B."/>
            <person name="Velmurugan N."/>
            <person name="Zhang Y."/>
            <person name="Plunkett M.H."/>
            <person name="Hondzo H."/>
            <person name="Barney B.M."/>
        </authorList>
    </citation>
    <scope>NUCLEOTIDE SEQUENCE [LARGE SCALE GENOMIC DNA]</scope>
    <source>
        <strain evidence="3">UTEX 1602</strain>
    </source>
</reference>